<gene>
    <name evidence="1" type="ORF">SCALOS_LOCUS11063</name>
</gene>
<protein>
    <submittedName>
        <fullName evidence="1">2525_t:CDS:1</fullName>
    </submittedName>
</protein>
<keyword evidence="2" id="KW-1185">Reference proteome</keyword>
<comment type="caution">
    <text evidence="1">The sequence shown here is derived from an EMBL/GenBank/DDBJ whole genome shotgun (WGS) entry which is preliminary data.</text>
</comment>
<proteinExistence type="predicted"/>
<evidence type="ECO:0000313" key="2">
    <source>
        <dbReference type="Proteomes" id="UP000789860"/>
    </source>
</evidence>
<feature type="non-terminal residue" evidence="1">
    <location>
        <position position="54"/>
    </location>
</feature>
<reference evidence="1" key="1">
    <citation type="submission" date="2021-06" db="EMBL/GenBank/DDBJ databases">
        <authorList>
            <person name="Kallberg Y."/>
            <person name="Tangrot J."/>
            <person name="Rosling A."/>
        </authorList>
    </citation>
    <scope>NUCLEOTIDE SEQUENCE</scope>
    <source>
        <strain evidence="1">AU212A</strain>
    </source>
</reference>
<organism evidence="1 2">
    <name type="scientific">Scutellospora calospora</name>
    <dbReference type="NCBI Taxonomy" id="85575"/>
    <lineage>
        <taxon>Eukaryota</taxon>
        <taxon>Fungi</taxon>
        <taxon>Fungi incertae sedis</taxon>
        <taxon>Mucoromycota</taxon>
        <taxon>Glomeromycotina</taxon>
        <taxon>Glomeromycetes</taxon>
        <taxon>Diversisporales</taxon>
        <taxon>Gigasporaceae</taxon>
        <taxon>Scutellospora</taxon>
    </lineage>
</organism>
<sequence>MSNRDSISNLRPAVKDTAFIAVKTTAEIVGFYIPLIHVVSNLVKEIYQVYENAE</sequence>
<dbReference type="Proteomes" id="UP000789860">
    <property type="component" value="Unassembled WGS sequence"/>
</dbReference>
<accession>A0ACA9PN80</accession>
<name>A0ACA9PN80_9GLOM</name>
<dbReference type="EMBL" id="CAJVPM010045224">
    <property type="protein sequence ID" value="CAG8715981.1"/>
    <property type="molecule type" value="Genomic_DNA"/>
</dbReference>
<evidence type="ECO:0000313" key="1">
    <source>
        <dbReference type="EMBL" id="CAG8715981.1"/>
    </source>
</evidence>